<keyword evidence="3" id="KW-1185">Reference proteome</keyword>
<protein>
    <submittedName>
        <fullName evidence="2">DEBR0S3_09032g1_1</fullName>
    </submittedName>
</protein>
<evidence type="ECO:0000259" key="1">
    <source>
        <dbReference type="PROSITE" id="PS50181"/>
    </source>
</evidence>
<organism evidence="2 3">
    <name type="scientific">Dekkera bruxellensis</name>
    <name type="common">Brettanomyces custersii</name>
    <dbReference type="NCBI Taxonomy" id="5007"/>
    <lineage>
        <taxon>Eukaryota</taxon>
        <taxon>Fungi</taxon>
        <taxon>Dikarya</taxon>
        <taxon>Ascomycota</taxon>
        <taxon>Saccharomycotina</taxon>
        <taxon>Pichiomycetes</taxon>
        <taxon>Pichiales</taxon>
        <taxon>Pichiaceae</taxon>
        <taxon>Brettanomyces</taxon>
    </lineage>
</organism>
<dbReference type="Proteomes" id="UP000478008">
    <property type="component" value="Unassembled WGS sequence"/>
</dbReference>
<dbReference type="SUPFAM" id="SSF81383">
    <property type="entry name" value="F-box domain"/>
    <property type="match status" value="1"/>
</dbReference>
<dbReference type="InterPro" id="IPR001810">
    <property type="entry name" value="F-box_dom"/>
</dbReference>
<gene>
    <name evidence="2" type="ORF">DEBR0S3_09032G</name>
</gene>
<sequence length="587" mass="66393">MACNIGTLMEESTPTTSAFDNINAQAKNRLFIVPFASLPHNILELIFWNLPPADRVHLCLTCRRVFSILVSPLYANIVYAPDTNKGDGNNTVAAGLGNFTVINRGDVSRFFSALNLKNATFNFKYADLVQKLFLGELSDQTIFDLSRWRELECPHFGSLRFFEFSELIPIRPLTLEEAPNLTKVFIDENFCNEAEIHQGQVDFVDFSKITEICFKGKMGRNEDMLIFGLLTKHPQLIGQITGLHFMVDPTNEHYDRVYRRVVGFFAILRRMGLVLGNLSRLSFPLTNHSTAVIVNLIGKHVYFENLSHLELYIEDDGGVINLVDSLQELSSIVRERGSSISHLSVSYRLTKEDVEKNHLRAMSLLRLMEPFMELQTINIRILIEGLDLSNLLMIFGTPLSNNMQTLRSIRIDASTPSENLVASVLPTLGDVNMLFPHLNYLYRCSCKSCKEIMHNLLKFNDFPANSGMMEESIQVSTLMIVGHELDASQGSMQAEPCDFARGEPDWPMRMQGSSKAGGCLFDHLINYQLNESLEGFPRLETFEICGMVYVRDANGRLSLPFQEKFSGLSEEQLTAMVDIRQIFDGAY</sequence>
<accession>A0A7D9CYK6</accession>
<reference evidence="2 3" key="1">
    <citation type="submission" date="2019-07" db="EMBL/GenBank/DDBJ databases">
        <authorList>
            <person name="Friedrich A."/>
            <person name="Schacherer J."/>
        </authorList>
    </citation>
    <scope>NUCLEOTIDE SEQUENCE [LARGE SCALE GENOMIC DNA]</scope>
</reference>
<dbReference type="InterPro" id="IPR036047">
    <property type="entry name" value="F-box-like_dom_sf"/>
</dbReference>
<dbReference type="Pfam" id="PF12937">
    <property type="entry name" value="F-box-like"/>
    <property type="match status" value="1"/>
</dbReference>
<dbReference type="AlphaFoldDB" id="A0A7D9CYK6"/>
<proteinExistence type="predicted"/>
<evidence type="ECO:0000313" key="3">
    <source>
        <dbReference type="Proteomes" id="UP000478008"/>
    </source>
</evidence>
<dbReference type="PROSITE" id="PS50181">
    <property type="entry name" value="FBOX"/>
    <property type="match status" value="1"/>
</dbReference>
<evidence type="ECO:0000313" key="2">
    <source>
        <dbReference type="EMBL" id="VUG18373.1"/>
    </source>
</evidence>
<feature type="domain" description="F-box" evidence="1">
    <location>
        <begin position="32"/>
        <end position="77"/>
    </location>
</feature>
<dbReference type="EMBL" id="CABFWN010000003">
    <property type="protein sequence ID" value="VUG18373.1"/>
    <property type="molecule type" value="Genomic_DNA"/>
</dbReference>
<name>A0A7D9CYK6_DEKBR</name>